<feature type="transmembrane region" description="Helical" evidence="1">
    <location>
        <begin position="48"/>
        <end position="71"/>
    </location>
</feature>
<organism evidence="2 3">
    <name type="scientific">Flavobacterium silvaticum</name>
    <dbReference type="NCBI Taxonomy" id="1852020"/>
    <lineage>
        <taxon>Bacteria</taxon>
        <taxon>Pseudomonadati</taxon>
        <taxon>Bacteroidota</taxon>
        <taxon>Flavobacteriia</taxon>
        <taxon>Flavobacteriales</taxon>
        <taxon>Flavobacteriaceae</taxon>
        <taxon>Flavobacterium</taxon>
    </lineage>
</organism>
<keyword evidence="1" id="KW-0472">Membrane</keyword>
<name>A0A972JHR8_9FLAO</name>
<gene>
    <name evidence="2" type="ORF">G6047_09315</name>
</gene>
<evidence type="ECO:0000256" key="1">
    <source>
        <dbReference type="SAM" id="Phobius"/>
    </source>
</evidence>
<dbReference type="RefSeq" id="WP_169527343.1">
    <property type="nucleotide sequence ID" value="NZ_JAAMPU010000105.1"/>
</dbReference>
<dbReference type="Proteomes" id="UP000712080">
    <property type="component" value="Unassembled WGS sequence"/>
</dbReference>
<comment type="caution">
    <text evidence="2">The sequence shown here is derived from an EMBL/GenBank/DDBJ whole genome shotgun (WGS) entry which is preliminary data.</text>
</comment>
<keyword evidence="1" id="KW-0812">Transmembrane</keyword>
<dbReference type="EMBL" id="JAAMPU010000105">
    <property type="protein sequence ID" value="NMH28230.1"/>
    <property type="molecule type" value="Genomic_DNA"/>
</dbReference>
<evidence type="ECO:0000313" key="3">
    <source>
        <dbReference type="Proteomes" id="UP000712080"/>
    </source>
</evidence>
<keyword evidence="1" id="KW-1133">Transmembrane helix</keyword>
<dbReference type="AlphaFoldDB" id="A0A972JHR8"/>
<proteinExistence type="predicted"/>
<evidence type="ECO:0000313" key="2">
    <source>
        <dbReference type="EMBL" id="NMH28230.1"/>
    </source>
</evidence>
<accession>A0A972JHR8</accession>
<reference evidence="2" key="1">
    <citation type="submission" date="2020-02" db="EMBL/GenBank/DDBJ databases">
        <title>Flavobacterium sp. genome.</title>
        <authorList>
            <person name="Jung H.S."/>
            <person name="Baek J.H."/>
            <person name="Jeon C.O."/>
        </authorList>
    </citation>
    <scope>NUCLEOTIDE SEQUENCE</scope>
    <source>
        <strain evidence="2">SE-s28</strain>
    </source>
</reference>
<protein>
    <submittedName>
        <fullName evidence="2">Uncharacterized protein</fullName>
    </submittedName>
</protein>
<sequence length="174" mass="19881">MESKTIVVSQGRLPIWRAILAAGCFSWILYILGLDAWAIYQVGYDEKLWTACAKSMNSVGYFFAAGVLLSLRRTVRISPAENLLQTDLQVGPFRKTITQSAPELEYMSVFKNQKEQFEANLWYKGNKHYKMCAFDKPAEAFSFARDIAKKLNIDLLDATRKGDFTWIEMNETNA</sequence>
<feature type="transmembrane region" description="Helical" evidence="1">
    <location>
        <begin position="20"/>
        <end position="42"/>
    </location>
</feature>
<keyword evidence="3" id="KW-1185">Reference proteome</keyword>